<name>A0A395HLR6_ASPHC</name>
<evidence type="ECO:0000313" key="3">
    <source>
        <dbReference type="Proteomes" id="UP000248961"/>
    </source>
</evidence>
<reference evidence="2 3" key="1">
    <citation type="submission" date="2018-02" db="EMBL/GenBank/DDBJ databases">
        <title>The genomes of Aspergillus section Nigri reveals drivers in fungal speciation.</title>
        <authorList>
            <consortium name="DOE Joint Genome Institute"/>
            <person name="Vesth T.C."/>
            <person name="Nybo J."/>
            <person name="Theobald S."/>
            <person name="Brandl J."/>
            <person name="Frisvad J.C."/>
            <person name="Nielsen K.F."/>
            <person name="Lyhne E.K."/>
            <person name="Kogle M.E."/>
            <person name="Kuo A."/>
            <person name="Riley R."/>
            <person name="Clum A."/>
            <person name="Nolan M."/>
            <person name="Lipzen A."/>
            <person name="Salamov A."/>
            <person name="Henrissat B."/>
            <person name="Wiebenga A."/>
            <person name="De vries R.P."/>
            <person name="Grigoriev I.V."/>
            <person name="Mortensen U.H."/>
            <person name="Andersen M.R."/>
            <person name="Baker S.E."/>
        </authorList>
    </citation>
    <scope>NUCLEOTIDE SEQUENCE [LARGE SCALE GENOMIC DNA]</scope>
    <source>
        <strain evidence="2 3">CBS 101889</strain>
    </source>
</reference>
<accession>A0A395HLR6</accession>
<evidence type="ECO:0000256" key="1">
    <source>
        <dbReference type="SAM" id="MobiDB-lite"/>
    </source>
</evidence>
<keyword evidence="3" id="KW-1185">Reference proteome</keyword>
<feature type="region of interest" description="Disordered" evidence="1">
    <location>
        <begin position="103"/>
        <end position="125"/>
    </location>
</feature>
<proteinExistence type="predicted"/>
<dbReference type="AlphaFoldDB" id="A0A395HLR6"/>
<sequence length="173" mass="19463">MICSNISVRKQIIRRGYVSSRFRTFCERLCTLLVVIEADGLACIYPPLTVIKLYSVGAETSEEYWSDHQVINRNSYPQVDRSLRASQIPRAMVIYSGLTVPRGHRNHRRNRRRSCHEDLSSTRTSVGVPAKGIPLEMAACKLLSDELASTTKVLLLPHSHVVLLLGIEGKCSR</sequence>
<gene>
    <name evidence="2" type="ORF">BO97DRAFT_195685</name>
</gene>
<evidence type="ECO:0000313" key="2">
    <source>
        <dbReference type="EMBL" id="RAL08797.1"/>
    </source>
</evidence>
<dbReference type="RefSeq" id="XP_025547951.1">
    <property type="nucleotide sequence ID" value="XM_025690503.1"/>
</dbReference>
<dbReference type="EMBL" id="KZ824310">
    <property type="protein sequence ID" value="RAL08797.1"/>
    <property type="molecule type" value="Genomic_DNA"/>
</dbReference>
<dbReference type="VEuPathDB" id="FungiDB:BO97DRAFT_195685"/>
<protein>
    <submittedName>
        <fullName evidence="2">Uncharacterized protein</fullName>
    </submittedName>
</protein>
<feature type="compositionally biased region" description="Basic residues" evidence="1">
    <location>
        <begin position="103"/>
        <end position="114"/>
    </location>
</feature>
<dbReference type="Proteomes" id="UP000248961">
    <property type="component" value="Unassembled WGS sequence"/>
</dbReference>
<organism evidence="2 3">
    <name type="scientific">Aspergillus homomorphus (strain CBS 101889)</name>
    <dbReference type="NCBI Taxonomy" id="1450537"/>
    <lineage>
        <taxon>Eukaryota</taxon>
        <taxon>Fungi</taxon>
        <taxon>Dikarya</taxon>
        <taxon>Ascomycota</taxon>
        <taxon>Pezizomycotina</taxon>
        <taxon>Eurotiomycetes</taxon>
        <taxon>Eurotiomycetidae</taxon>
        <taxon>Eurotiales</taxon>
        <taxon>Aspergillaceae</taxon>
        <taxon>Aspergillus</taxon>
        <taxon>Aspergillus subgen. Circumdati</taxon>
    </lineage>
</organism>
<dbReference type="GeneID" id="37194792"/>